<organism evidence="13 14">
    <name type="scientific">Thanatephorus cucumeris (strain AG1-IB / isolate 7/3/14)</name>
    <name type="common">Lettuce bottom rot fungus</name>
    <name type="synonym">Rhizoctonia solani</name>
    <dbReference type="NCBI Taxonomy" id="1108050"/>
    <lineage>
        <taxon>Eukaryota</taxon>
        <taxon>Fungi</taxon>
        <taxon>Dikarya</taxon>
        <taxon>Basidiomycota</taxon>
        <taxon>Agaricomycotina</taxon>
        <taxon>Agaricomycetes</taxon>
        <taxon>Cantharellales</taxon>
        <taxon>Ceratobasidiaceae</taxon>
        <taxon>Rhizoctonia</taxon>
        <taxon>Rhizoctonia solani AG-1</taxon>
    </lineage>
</organism>
<evidence type="ECO:0000256" key="11">
    <source>
        <dbReference type="SAM" id="MobiDB-lite"/>
    </source>
</evidence>
<feature type="compositionally biased region" description="Low complexity" evidence="11">
    <location>
        <begin position="130"/>
        <end position="144"/>
    </location>
</feature>
<dbReference type="PROSITE" id="PS00674">
    <property type="entry name" value="AAA"/>
    <property type="match status" value="1"/>
</dbReference>
<feature type="compositionally biased region" description="Basic and acidic residues" evidence="11">
    <location>
        <begin position="1064"/>
        <end position="1076"/>
    </location>
</feature>
<dbReference type="GO" id="GO:0005524">
    <property type="term" value="F:ATP binding"/>
    <property type="evidence" value="ECO:0007669"/>
    <property type="project" value="UniProtKB-KW"/>
</dbReference>
<dbReference type="SUPFAM" id="SSF52540">
    <property type="entry name" value="P-loop containing nucleoside triphosphate hydrolases"/>
    <property type="match status" value="2"/>
</dbReference>
<protein>
    <recommendedName>
        <fullName evidence="8">Peroxisomal ATPase PEX6</fullName>
    </recommendedName>
    <alternativeName>
        <fullName evidence="9">Peroxin-6</fullName>
    </alternativeName>
</protein>
<feature type="region of interest" description="Disordered" evidence="11">
    <location>
        <begin position="340"/>
        <end position="383"/>
    </location>
</feature>
<dbReference type="AlphaFoldDB" id="A0A0B7F3Q6"/>
<dbReference type="FunFam" id="3.40.50.300:FF:000109">
    <property type="entry name" value="Peroxisomal biogenesis factor 6"/>
    <property type="match status" value="1"/>
</dbReference>
<keyword evidence="7" id="KW-0472">Membrane</keyword>
<dbReference type="InterPro" id="IPR003959">
    <property type="entry name" value="ATPase_AAA_core"/>
</dbReference>
<dbReference type="InterPro" id="IPR056995">
    <property type="entry name" value="PEX6_4th_dom"/>
</dbReference>
<keyword evidence="5" id="KW-0378">Hydrolase</keyword>
<dbReference type="CDD" id="cd19527">
    <property type="entry name" value="RecA-like_PEX6_r2"/>
    <property type="match status" value="1"/>
</dbReference>
<evidence type="ECO:0000259" key="12">
    <source>
        <dbReference type="SMART" id="SM00382"/>
    </source>
</evidence>
<dbReference type="EMBL" id="LN679100">
    <property type="protein sequence ID" value="CEL51554.1"/>
    <property type="molecule type" value="Genomic_DNA"/>
</dbReference>
<dbReference type="PANTHER" id="PTHR23077:SF9">
    <property type="entry name" value="PEROXISOMAL ATPASE PEX6"/>
    <property type="match status" value="1"/>
</dbReference>
<accession>A0A0B7F3Q6</accession>
<evidence type="ECO:0000256" key="9">
    <source>
        <dbReference type="ARBA" id="ARBA00034920"/>
    </source>
</evidence>
<dbReference type="GO" id="GO:0005829">
    <property type="term" value="C:cytosol"/>
    <property type="evidence" value="ECO:0007669"/>
    <property type="project" value="TreeGrafter"/>
</dbReference>
<evidence type="ECO:0000256" key="8">
    <source>
        <dbReference type="ARBA" id="ARBA00034811"/>
    </source>
</evidence>
<dbReference type="InterPro" id="IPR047533">
    <property type="entry name" value="RecA-like_PEX6_r2"/>
</dbReference>
<dbReference type="Pfam" id="PF00004">
    <property type="entry name" value="AAA"/>
    <property type="match status" value="2"/>
</dbReference>
<keyword evidence="6" id="KW-0067">ATP-binding</keyword>
<keyword evidence="4" id="KW-0547">Nucleotide-binding</keyword>
<comment type="subcellular location">
    <subcellularLocation>
        <location evidence="1">Membrane</location>
    </subcellularLocation>
</comment>
<dbReference type="SMART" id="SM00382">
    <property type="entry name" value="AAA"/>
    <property type="match status" value="1"/>
</dbReference>
<dbReference type="InterPro" id="IPR003593">
    <property type="entry name" value="AAA+_ATPase"/>
</dbReference>
<comment type="similarity">
    <text evidence="2">Belongs to the AAA ATPase family.</text>
</comment>
<dbReference type="GO" id="GO:0016558">
    <property type="term" value="P:protein import into peroxisome matrix"/>
    <property type="evidence" value="ECO:0007669"/>
    <property type="project" value="TreeGrafter"/>
</dbReference>
<evidence type="ECO:0000256" key="3">
    <source>
        <dbReference type="ARBA" id="ARBA00022593"/>
    </source>
</evidence>
<evidence type="ECO:0000256" key="7">
    <source>
        <dbReference type="ARBA" id="ARBA00023136"/>
    </source>
</evidence>
<dbReference type="InterPro" id="IPR027417">
    <property type="entry name" value="P-loop_NTPase"/>
</dbReference>
<evidence type="ECO:0000256" key="10">
    <source>
        <dbReference type="ARBA" id="ARBA00048778"/>
    </source>
</evidence>
<comment type="catalytic activity">
    <reaction evidence="10">
        <text>ATP + H2O = ADP + phosphate + H(+)</text>
        <dbReference type="Rhea" id="RHEA:13065"/>
        <dbReference type="ChEBI" id="CHEBI:15377"/>
        <dbReference type="ChEBI" id="CHEBI:15378"/>
        <dbReference type="ChEBI" id="CHEBI:30616"/>
        <dbReference type="ChEBI" id="CHEBI:43474"/>
        <dbReference type="ChEBI" id="CHEBI:456216"/>
    </reaction>
    <physiologicalReaction direction="left-to-right" evidence="10">
        <dbReference type="Rhea" id="RHEA:13066"/>
    </physiologicalReaction>
</comment>
<proteinExistence type="inferred from homology"/>
<feature type="region of interest" description="Disordered" evidence="11">
    <location>
        <begin position="126"/>
        <end position="148"/>
    </location>
</feature>
<dbReference type="Gene3D" id="3.40.50.300">
    <property type="entry name" value="P-loop containing nucleotide triphosphate hydrolases"/>
    <property type="match status" value="2"/>
</dbReference>
<feature type="region of interest" description="Disordered" evidence="11">
    <location>
        <begin position="1050"/>
        <end position="1076"/>
    </location>
</feature>
<keyword evidence="14" id="KW-1185">Reference proteome</keyword>
<feature type="domain" description="AAA+ ATPase" evidence="12">
    <location>
        <begin position="770"/>
        <end position="911"/>
    </location>
</feature>
<dbReference type="Pfam" id="PF23315">
    <property type="entry name" value="PEX6_4th"/>
    <property type="match status" value="1"/>
</dbReference>
<evidence type="ECO:0000256" key="1">
    <source>
        <dbReference type="ARBA" id="ARBA00004370"/>
    </source>
</evidence>
<evidence type="ECO:0000313" key="13">
    <source>
        <dbReference type="EMBL" id="CEL51554.1"/>
    </source>
</evidence>
<reference evidence="13 14" key="1">
    <citation type="submission" date="2014-11" db="EMBL/GenBank/DDBJ databases">
        <authorList>
            <person name="Wibberg Daniel"/>
        </authorList>
    </citation>
    <scope>NUCLEOTIDE SEQUENCE [LARGE SCALE GENOMIC DNA]</scope>
    <source>
        <strain evidence="13">Rhizoctonia solani AG1-IB 7/3/14</strain>
    </source>
</reference>
<evidence type="ECO:0000256" key="5">
    <source>
        <dbReference type="ARBA" id="ARBA00022801"/>
    </source>
</evidence>
<dbReference type="InterPro" id="IPR050168">
    <property type="entry name" value="AAA_ATPase_domain"/>
</dbReference>
<dbReference type="GO" id="GO:0005778">
    <property type="term" value="C:peroxisomal membrane"/>
    <property type="evidence" value="ECO:0007669"/>
    <property type="project" value="TreeGrafter"/>
</dbReference>
<dbReference type="OrthoDB" id="5553750at2759"/>
<dbReference type="Proteomes" id="UP000059188">
    <property type="component" value="Unassembled WGS sequence"/>
</dbReference>
<dbReference type="STRING" id="1108050.A0A0B7F3Q6"/>
<feature type="compositionally biased region" description="Polar residues" evidence="11">
    <location>
        <begin position="373"/>
        <end position="383"/>
    </location>
</feature>
<evidence type="ECO:0000256" key="2">
    <source>
        <dbReference type="ARBA" id="ARBA00006914"/>
    </source>
</evidence>
<feature type="compositionally biased region" description="Acidic residues" evidence="11">
    <location>
        <begin position="340"/>
        <end position="354"/>
    </location>
</feature>
<dbReference type="Gene3D" id="1.10.8.60">
    <property type="match status" value="2"/>
</dbReference>
<evidence type="ECO:0000313" key="14">
    <source>
        <dbReference type="Proteomes" id="UP000059188"/>
    </source>
</evidence>
<dbReference type="GO" id="GO:0016887">
    <property type="term" value="F:ATP hydrolysis activity"/>
    <property type="evidence" value="ECO:0007669"/>
    <property type="project" value="InterPro"/>
</dbReference>
<dbReference type="FunFam" id="1.10.8.60:FF:000039">
    <property type="entry name" value="peroxisome biogenesis factor 6"/>
    <property type="match status" value="1"/>
</dbReference>
<dbReference type="InterPro" id="IPR003960">
    <property type="entry name" value="ATPase_AAA_CS"/>
</dbReference>
<evidence type="ECO:0000256" key="4">
    <source>
        <dbReference type="ARBA" id="ARBA00022741"/>
    </source>
</evidence>
<gene>
    <name evidence="13" type="ORF">RSOLAG1IB_00089</name>
</gene>
<sequence>MRAHVLGLSEVDVELSKDIWDKLFPESKRRASVVTLGRVEWARLNEDLGAGSCLLPFNTPSTNVDIVPTTPIPLSTVFVSAQAYAQSPDTYYEHILREGELSVLATEPVLQGISVRDYTQFVLVPTTGPESDSQSTSTSDVSESIPTSESDALEIDEDFLRGWDSTAHSPLAFTPVPTRGIDGHSVNVSTYDLAKLGMLSGDWAILSPGESHADRARLVQVNAKDETTRSTIQVSPVLLFNTLPPAYTSKSIDSNEPPSNKLFLRPTSYSYSSAAPPVPLARSITLARVASKSANDKRLADRVVRALRGTLQGAADNQNKRPPLLLKLNDLIAIYIDGSEPDAEDYDPEEEESQGDAQKAIPEVELDVEPPSVRSSSTEEGVNESTPIFLKVVNIDYAPTSLTNGSSDHSGDRNPSPDRTTTAIAFGELGCSINPGSTRVSMVGVEHGLVPCMAPYEEDDEDGDVESVLTPLLRATLLPNAAHYGIALSALVRGARGSGKARSVRRSAEKIGVGVWEINAYTLIADTEAKTEGLVRVRFEQAALCAPCVFLIRHIEALVRPGQGGKEPAMAAVLAECIRGLGAAWGSTGYPVAVVATTAEPDAIPVGVMACFRHEIVLEAPDERRRLRMLNTIVAGQKLPLAADVELSAVARETAALHAGDLVHLVRGARDQALKRVLKELSDMKSKPDSSIPIPTTRDLALAVIPITARDFELALDGARAAYSESIGAPKIPNVSWDDVGGLAHVKGEILDTIQLPLEHPELFADGMKKRSGILLYGPPGTGKTLLAKAVATSCALNFLSVKGPELLNMYIGESEANVRRVFQRARDARPCVVFFDELDSIAPRRGQAGDSGGVMDRIVSQILAELDGMGAGGNGGEVFVIGATNRPDLLDPALLRPGRFDRMLYLGVSKTHEDQLRILQALTRKFKLDPSLELAAVAERCPFNYTGADFYALCSDAMLKSMARKAEEIERRVAEINAAPPLPENSYPMTAQYYLAELATPTETDVLVDQGDFERALAELVPSVSASELEHYREVQQKFASSTINSIEKEVSGDGADDEQEVDLPKLDKGKGKAA</sequence>
<dbReference type="PANTHER" id="PTHR23077">
    <property type="entry name" value="AAA-FAMILY ATPASE"/>
    <property type="match status" value="1"/>
</dbReference>
<evidence type="ECO:0000256" key="6">
    <source>
        <dbReference type="ARBA" id="ARBA00022840"/>
    </source>
</evidence>
<keyword evidence="3" id="KW-0962">Peroxisome biogenesis</keyword>
<name>A0A0B7F3Q6_THACB</name>